<comment type="caution">
    <text evidence="13">Lacks conserved residue(s) required for the propagation of feature annotation.</text>
</comment>
<keyword evidence="11 13" id="KW-0030">Aminoacyl-tRNA synthetase</keyword>
<dbReference type="GO" id="GO:0006435">
    <property type="term" value="P:threonyl-tRNA aminoacylation"/>
    <property type="evidence" value="ECO:0007669"/>
    <property type="project" value="UniProtKB-UniRule"/>
</dbReference>
<dbReference type="InterPro" id="IPR012675">
    <property type="entry name" value="Beta-grasp_dom_sf"/>
</dbReference>
<evidence type="ECO:0000256" key="7">
    <source>
        <dbReference type="ARBA" id="ARBA00022833"/>
    </source>
</evidence>
<keyword evidence="17" id="KW-1185">Reference proteome</keyword>
<evidence type="ECO:0000256" key="2">
    <source>
        <dbReference type="ARBA" id="ARBA00022490"/>
    </source>
</evidence>
<keyword evidence="2 13" id="KW-0963">Cytoplasm</keyword>
<dbReference type="CDD" id="cd00860">
    <property type="entry name" value="ThrRS_anticodon"/>
    <property type="match status" value="1"/>
</dbReference>
<feature type="domain" description="Aminoacyl-transfer RNA synthetases class-II family profile" evidence="14">
    <location>
        <begin position="244"/>
        <end position="541"/>
    </location>
</feature>
<sequence>MEQLTITFPDGASKQYPAGTTGEDIAASISPGLKKQALAVKLDGELVDLRRELPHDGAIEIVTYRDNEGIDIMRHSTAHLLAQAITRLYGDVNFGVGPVIEEGFYYDMDLEHSLTPDDLPKIEKEMKKIVDENLEIERVEVSRNEAKEMFREIGDNLKLELIDDIPEDEQVTIYRQGEFFDLCRGIHVPSTSKIKAFKLLSVSGAYWRGDSNNKQLQRVYGTAFEKQGQLDEYLRILEERKERDHRKLGKELEIFNVSQKVGQGLPLWLPKGATIRRNIERYIVDLEERLGYDHVYTPVLGSVDLYKTSGHWDHYQDDMFPAMEMDNEDLVLRPMNCPHHMMVYKNQLWSYRNLPVRIAELGTMHRYEMSGALAGLQRVRAMTLNDAHIFARPDQLKDEFVRVVELVQKVYKDFGIDDYYFRLSYRDPEDKEKYIDNDEMWEKAQAMLKETMEELNVEYIEAEGEAAFYGPKLDVQVKTALGKDETLSTVQLDYQLPERFDLTYIGEDGNQHRPVVIHRGVVSTMERFVAFLIEEYKGAFPTWLAPVQAKIIPVAPQAHLDYASKVADKLRYQGVRVEVDERDEKIGYKIREAQTQKVPFALVLGDNEIENNAVNVRRYGENDSQTMSYGEFESMIKEEIDQKVLRKK</sequence>
<keyword evidence="4 13" id="KW-0436">Ligase</keyword>
<evidence type="ECO:0000256" key="13">
    <source>
        <dbReference type="HAMAP-Rule" id="MF_00184"/>
    </source>
</evidence>
<evidence type="ECO:0000256" key="4">
    <source>
        <dbReference type="ARBA" id="ARBA00022598"/>
    </source>
</evidence>
<dbReference type="GO" id="GO:0004829">
    <property type="term" value="F:threonine-tRNA ligase activity"/>
    <property type="evidence" value="ECO:0007669"/>
    <property type="project" value="UniProtKB-UniRule"/>
</dbReference>
<dbReference type="InterPro" id="IPR012676">
    <property type="entry name" value="TGS-like"/>
</dbReference>
<organism evidence="16 17">
    <name type="scientific">Lentibacillus cibarius</name>
    <dbReference type="NCBI Taxonomy" id="2583219"/>
    <lineage>
        <taxon>Bacteria</taxon>
        <taxon>Bacillati</taxon>
        <taxon>Bacillota</taxon>
        <taxon>Bacilli</taxon>
        <taxon>Bacillales</taxon>
        <taxon>Bacillaceae</taxon>
        <taxon>Lentibacillus</taxon>
    </lineage>
</organism>
<keyword evidence="9 13" id="KW-0694">RNA-binding</keyword>
<dbReference type="PANTHER" id="PTHR11451">
    <property type="entry name" value="THREONINE-TRNA LIGASE"/>
    <property type="match status" value="1"/>
</dbReference>
<dbReference type="InterPro" id="IPR004095">
    <property type="entry name" value="TGS"/>
</dbReference>
<keyword evidence="6 13" id="KW-0547">Nucleotide-binding</keyword>
<keyword evidence="5 13" id="KW-0479">Metal-binding</keyword>
<dbReference type="InterPro" id="IPR036621">
    <property type="entry name" value="Anticodon-bd_dom_sf"/>
</dbReference>
<dbReference type="Pfam" id="PF03129">
    <property type="entry name" value="HGTP_anticodon"/>
    <property type="match status" value="1"/>
</dbReference>
<reference evidence="16 17" key="1">
    <citation type="submission" date="2019-07" db="EMBL/GenBank/DDBJ databases">
        <title>Genomic analysis of Lentibacillus sp. NKC851-2.</title>
        <authorList>
            <person name="Oh Y.J."/>
        </authorList>
    </citation>
    <scope>NUCLEOTIDE SEQUENCE [LARGE SCALE GENOMIC DNA]</scope>
    <source>
        <strain evidence="16 17">NKC851-2</strain>
    </source>
</reference>
<feature type="binding site" evidence="13">
    <location>
        <position position="388"/>
    </location>
    <ligand>
        <name>Zn(2+)</name>
        <dbReference type="ChEBI" id="CHEBI:29105"/>
        <note>catalytic</note>
    </ligand>
</feature>
<dbReference type="Gene3D" id="3.10.20.30">
    <property type="match status" value="1"/>
</dbReference>
<accession>A0A549YM00</accession>
<dbReference type="CDD" id="cd00771">
    <property type="entry name" value="ThrRS_core"/>
    <property type="match status" value="1"/>
</dbReference>
<dbReference type="Gene3D" id="3.30.54.20">
    <property type="match status" value="1"/>
</dbReference>
<keyword evidence="7 13" id="KW-0862">Zinc</keyword>
<keyword evidence="8 13" id="KW-0067">ATP-binding</keyword>
<comment type="catalytic activity">
    <reaction evidence="12 13">
        <text>tRNA(Thr) + L-threonine + ATP = L-threonyl-tRNA(Thr) + AMP + diphosphate + H(+)</text>
        <dbReference type="Rhea" id="RHEA:24624"/>
        <dbReference type="Rhea" id="RHEA-COMP:9670"/>
        <dbReference type="Rhea" id="RHEA-COMP:9704"/>
        <dbReference type="ChEBI" id="CHEBI:15378"/>
        <dbReference type="ChEBI" id="CHEBI:30616"/>
        <dbReference type="ChEBI" id="CHEBI:33019"/>
        <dbReference type="ChEBI" id="CHEBI:57926"/>
        <dbReference type="ChEBI" id="CHEBI:78442"/>
        <dbReference type="ChEBI" id="CHEBI:78534"/>
        <dbReference type="ChEBI" id="CHEBI:456215"/>
        <dbReference type="EC" id="6.1.1.3"/>
    </reaction>
</comment>
<dbReference type="Pfam" id="PF00587">
    <property type="entry name" value="tRNA-synt_2b"/>
    <property type="match status" value="1"/>
</dbReference>
<dbReference type="SUPFAM" id="SSF81271">
    <property type="entry name" value="TGS-like"/>
    <property type="match status" value="1"/>
</dbReference>
<dbReference type="EMBL" id="VJMZ01000001">
    <property type="protein sequence ID" value="TRM12913.1"/>
    <property type="molecule type" value="Genomic_DNA"/>
</dbReference>
<dbReference type="SMART" id="SM00863">
    <property type="entry name" value="tRNA_SAD"/>
    <property type="match status" value="1"/>
</dbReference>
<keyword evidence="10 13" id="KW-0648">Protein biosynthesis</keyword>
<protein>
    <recommendedName>
        <fullName evidence="13">Threonine--tRNA ligase</fullName>
        <ecNumber evidence="13">6.1.1.3</ecNumber>
    </recommendedName>
    <alternativeName>
        <fullName evidence="13">Threonyl-tRNA synthetase</fullName>
        <shortName evidence="13">ThrRS</shortName>
    </alternativeName>
</protein>
<dbReference type="SUPFAM" id="SSF55186">
    <property type="entry name" value="ThrRS/AlaRS common domain"/>
    <property type="match status" value="1"/>
</dbReference>
<evidence type="ECO:0000259" key="14">
    <source>
        <dbReference type="PROSITE" id="PS50862"/>
    </source>
</evidence>
<dbReference type="FunFam" id="3.40.50.800:FF:000001">
    <property type="entry name" value="Threonine--tRNA ligase"/>
    <property type="match status" value="1"/>
</dbReference>
<feature type="binding site" evidence="13">
    <location>
        <position position="518"/>
    </location>
    <ligand>
        <name>Zn(2+)</name>
        <dbReference type="ChEBI" id="CHEBI:29105"/>
        <note>catalytic</note>
    </ligand>
</feature>
<proteinExistence type="inferred from homology"/>
<dbReference type="FunFam" id="3.30.980.10:FF:000005">
    <property type="entry name" value="Threonyl-tRNA synthetase, mitochondrial"/>
    <property type="match status" value="1"/>
</dbReference>
<dbReference type="SUPFAM" id="SSF55681">
    <property type="entry name" value="Class II aaRS and biotin synthetases"/>
    <property type="match status" value="1"/>
</dbReference>
<evidence type="ECO:0000256" key="5">
    <source>
        <dbReference type="ARBA" id="ARBA00022723"/>
    </source>
</evidence>
<evidence type="ECO:0000256" key="9">
    <source>
        <dbReference type="ARBA" id="ARBA00022884"/>
    </source>
</evidence>
<comment type="subunit">
    <text evidence="13">Homodimer.</text>
</comment>
<evidence type="ECO:0000313" key="17">
    <source>
        <dbReference type="Proteomes" id="UP000319280"/>
    </source>
</evidence>
<comment type="cofactor">
    <cofactor evidence="13">
        <name>Zn(2+)</name>
        <dbReference type="ChEBI" id="CHEBI:29105"/>
    </cofactor>
    <text evidence="13">Binds 1 zinc ion per subunit.</text>
</comment>
<evidence type="ECO:0000259" key="15">
    <source>
        <dbReference type="PROSITE" id="PS51880"/>
    </source>
</evidence>
<evidence type="ECO:0000256" key="1">
    <source>
        <dbReference type="ARBA" id="ARBA00008226"/>
    </source>
</evidence>
<evidence type="ECO:0000256" key="11">
    <source>
        <dbReference type="ARBA" id="ARBA00023146"/>
    </source>
</evidence>
<dbReference type="InterPro" id="IPR002320">
    <property type="entry name" value="Thr-tRNA-ligase_IIa"/>
</dbReference>
<dbReference type="InterPro" id="IPR047246">
    <property type="entry name" value="ThrRS_anticodon"/>
</dbReference>
<dbReference type="InterPro" id="IPR012947">
    <property type="entry name" value="tRNA_SAD"/>
</dbReference>
<dbReference type="InterPro" id="IPR033728">
    <property type="entry name" value="ThrRS_core"/>
</dbReference>
<dbReference type="FunFam" id="3.30.54.20:FF:000002">
    <property type="entry name" value="Threonine--tRNA ligase"/>
    <property type="match status" value="1"/>
</dbReference>
<dbReference type="Gene3D" id="3.40.50.800">
    <property type="entry name" value="Anticodon-binding domain"/>
    <property type="match status" value="1"/>
</dbReference>
<comment type="similarity">
    <text evidence="1 13">Belongs to the class-II aminoacyl-tRNA synthetase family.</text>
</comment>
<feature type="binding site" evidence="13">
    <location>
        <position position="337"/>
    </location>
    <ligand>
        <name>Zn(2+)</name>
        <dbReference type="ChEBI" id="CHEBI:29105"/>
        <note>catalytic</note>
    </ligand>
</feature>
<dbReference type="CDD" id="cd01667">
    <property type="entry name" value="TGS_ThrRS"/>
    <property type="match status" value="1"/>
</dbReference>
<dbReference type="GO" id="GO:0046872">
    <property type="term" value="F:metal ion binding"/>
    <property type="evidence" value="ECO:0007669"/>
    <property type="project" value="UniProtKB-KW"/>
</dbReference>
<dbReference type="EC" id="6.1.1.3" evidence="13"/>
<dbReference type="RefSeq" id="WP_142791819.1">
    <property type="nucleotide sequence ID" value="NZ_VJMZ01000001.1"/>
</dbReference>
<evidence type="ECO:0000256" key="3">
    <source>
        <dbReference type="ARBA" id="ARBA00022555"/>
    </source>
</evidence>
<dbReference type="NCBIfam" id="TIGR00418">
    <property type="entry name" value="thrS"/>
    <property type="match status" value="1"/>
</dbReference>
<dbReference type="HAMAP" id="MF_00184">
    <property type="entry name" value="Thr_tRNA_synth"/>
    <property type="match status" value="1"/>
</dbReference>
<dbReference type="GO" id="GO:0005737">
    <property type="term" value="C:cytoplasm"/>
    <property type="evidence" value="ECO:0007669"/>
    <property type="project" value="UniProtKB-SubCell"/>
</dbReference>
<dbReference type="FunFam" id="3.10.20.30:FF:000005">
    <property type="entry name" value="Threonine--tRNA ligase"/>
    <property type="match status" value="1"/>
</dbReference>
<dbReference type="InterPro" id="IPR045864">
    <property type="entry name" value="aa-tRNA-synth_II/BPL/LPL"/>
</dbReference>
<evidence type="ECO:0000256" key="12">
    <source>
        <dbReference type="ARBA" id="ARBA00049515"/>
    </source>
</evidence>
<comment type="caution">
    <text evidence="16">The sequence shown here is derived from an EMBL/GenBank/DDBJ whole genome shotgun (WGS) entry which is preliminary data.</text>
</comment>
<dbReference type="InterPro" id="IPR006195">
    <property type="entry name" value="aa-tRNA-synth_II"/>
</dbReference>
<dbReference type="InterPro" id="IPR002314">
    <property type="entry name" value="aa-tRNA-synt_IIb"/>
</dbReference>
<gene>
    <name evidence="13 16" type="primary">thrS</name>
    <name evidence="16" type="ORF">FH966_15040</name>
</gene>
<dbReference type="Pfam" id="PF07973">
    <property type="entry name" value="tRNA_SAD"/>
    <property type="match status" value="1"/>
</dbReference>
<dbReference type="GO" id="GO:0140096">
    <property type="term" value="F:catalytic activity, acting on a protein"/>
    <property type="evidence" value="ECO:0007669"/>
    <property type="project" value="UniProtKB-ARBA"/>
</dbReference>
<dbReference type="PRINTS" id="PR01047">
    <property type="entry name" value="TRNASYNTHTHR"/>
</dbReference>
<dbReference type="Proteomes" id="UP000319280">
    <property type="component" value="Unassembled WGS sequence"/>
</dbReference>
<evidence type="ECO:0000256" key="10">
    <source>
        <dbReference type="ARBA" id="ARBA00022917"/>
    </source>
</evidence>
<dbReference type="PROSITE" id="PS50862">
    <property type="entry name" value="AA_TRNA_LIGASE_II"/>
    <property type="match status" value="1"/>
</dbReference>
<dbReference type="GO" id="GO:0000049">
    <property type="term" value="F:tRNA binding"/>
    <property type="evidence" value="ECO:0007669"/>
    <property type="project" value="UniProtKB-KW"/>
</dbReference>
<dbReference type="InterPro" id="IPR018163">
    <property type="entry name" value="Thr/Ala-tRNA-synth_IIc_edit"/>
</dbReference>
<feature type="domain" description="TGS" evidence="15">
    <location>
        <begin position="1"/>
        <end position="63"/>
    </location>
</feature>
<dbReference type="GO" id="GO:0005524">
    <property type="term" value="F:ATP binding"/>
    <property type="evidence" value="ECO:0007669"/>
    <property type="project" value="UniProtKB-UniRule"/>
</dbReference>
<keyword evidence="3 13" id="KW-0820">tRNA-binding</keyword>
<dbReference type="InterPro" id="IPR004154">
    <property type="entry name" value="Anticodon-bd"/>
</dbReference>
<dbReference type="Gene3D" id="3.30.930.10">
    <property type="entry name" value="Bira Bifunctional Protein, Domain 2"/>
    <property type="match status" value="1"/>
</dbReference>
<dbReference type="PROSITE" id="PS51880">
    <property type="entry name" value="TGS"/>
    <property type="match status" value="1"/>
</dbReference>
<comment type="subcellular location">
    <subcellularLocation>
        <location evidence="13">Cytoplasm</location>
    </subcellularLocation>
</comment>
<evidence type="ECO:0000313" key="16">
    <source>
        <dbReference type="EMBL" id="TRM12913.1"/>
    </source>
</evidence>
<evidence type="ECO:0000256" key="6">
    <source>
        <dbReference type="ARBA" id="ARBA00022741"/>
    </source>
</evidence>
<dbReference type="Gene3D" id="3.30.980.10">
    <property type="entry name" value="Threonyl-trna Synthetase, Chain A, domain 2"/>
    <property type="match status" value="1"/>
</dbReference>
<dbReference type="GO" id="GO:0016740">
    <property type="term" value="F:transferase activity"/>
    <property type="evidence" value="ECO:0007669"/>
    <property type="project" value="UniProtKB-ARBA"/>
</dbReference>
<dbReference type="Pfam" id="PF02824">
    <property type="entry name" value="TGS"/>
    <property type="match status" value="1"/>
</dbReference>
<dbReference type="FunFam" id="3.30.930.10:FF:000002">
    <property type="entry name" value="Threonine--tRNA ligase"/>
    <property type="match status" value="1"/>
</dbReference>
<dbReference type="AlphaFoldDB" id="A0A549YM00"/>
<dbReference type="PANTHER" id="PTHR11451:SF56">
    <property type="entry name" value="THREONINE--TRNA LIGASE 1"/>
    <property type="match status" value="1"/>
</dbReference>
<evidence type="ECO:0000256" key="8">
    <source>
        <dbReference type="ARBA" id="ARBA00022840"/>
    </source>
</evidence>
<dbReference type="SUPFAM" id="SSF52954">
    <property type="entry name" value="Class II aaRS ABD-related"/>
    <property type="match status" value="1"/>
</dbReference>
<name>A0A549YM00_9BACI</name>